<dbReference type="EMBL" id="CAIF01000034">
    <property type="protein sequence ID" value="CCH42052.1"/>
    <property type="molecule type" value="Genomic_DNA"/>
</dbReference>
<protein>
    <submittedName>
        <fullName evidence="1">Uncharacterized protein</fullName>
    </submittedName>
</protein>
<accession>K0KIP8</accession>
<evidence type="ECO:0000313" key="2">
    <source>
        <dbReference type="Proteomes" id="UP000009328"/>
    </source>
</evidence>
<organism evidence="1 2">
    <name type="scientific">Wickerhamomyces ciferrii (strain ATCC 14091 / BCRC 22168 / CBS 111 / JCM 3599 / NBRC 0793 / NRRL Y-1031 F-60-10)</name>
    <name type="common">Yeast</name>
    <name type="synonym">Pichia ciferrii</name>
    <dbReference type="NCBI Taxonomy" id="1206466"/>
    <lineage>
        <taxon>Eukaryota</taxon>
        <taxon>Fungi</taxon>
        <taxon>Dikarya</taxon>
        <taxon>Ascomycota</taxon>
        <taxon>Saccharomycotina</taxon>
        <taxon>Saccharomycetes</taxon>
        <taxon>Phaffomycetales</taxon>
        <taxon>Wickerhamomycetaceae</taxon>
        <taxon>Wickerhamomyces</taxon>
    </lineage>
</organism>
<comment type="caution">
    <text evidence="1">The sequence shown here is derived from an EMBL/GenBank/DDBJ whole genome shotgun (WGS) entry which is preliminary data.</text>
</comment>
<dbReference type="Proteomes" id="UP000009328">
    <property type="component" value="Unassembled WGS sequence"/>
</dbReference>
<evidence type="ECO:0000313" key="1">
    <source>
        <dbReference type="EMBL" id="CCH42052.1"/>
    </source>
</evidence>
<dbReference type="HOGENOM" id="CLU_1005436_0_0_1"/>
<sequence length="261" mass="30440">MASPYVFNNIEALSQVTREIIRPTLAQLNEIIEDMDPKEANTYPSQKNLDSLHRVLCGEYLHLLEDLFFIQNVSSNCLEYIHDIVTSITQAAFAHLELQVIPVVSEETTNLPKNTNTQSKSPHAKLPYTPISPFVQRLPYSANELEDIFGVPQAPYYPEIAVAERRHTKESKKIFVTKVRKRLAKAVKAVLRVKDWSEMERLDEEKLHWELFNDVSDHLVSKNEPNIKLDHHAILYDLIKRFSQFYMVRYRNHLEVIYPRP</sequence>
<proteinExistence type="predicted"/>
<dbReference type="InParanoid" id="K0KIP8"/>
<keyword evidence="2" id="KW-1185">Reference proteome</keyword>
<reference evidence="1 2" key="1">
    <citation type="journal article" date="2012" name="Eukaryot. Cell">
        <title>Draft genome sequence of Wickerhamomyces ciferrii NRRL Y-1031 F-60-10.</title>
        <authorList>
            <person name="Schneider J."/>
            <person name="Andrea H."/>
            <person name="Blom J."/>
            <person name="Jaenicke S."/>
            <person name="Ruckert C."/>
            <person name="Schorsch C."/>
            <person name="Szczepanowski R."/>
            <person name="Farwick M."/>
            <person name="Goesmann A."/>
            <person name="Puhler A."/>
            <person name="Schaffer S."/>
            <person name="Tauch A."/>
            <person name="Kohler T."/>
            <person name="Brinkrolf K."/>
        </authorList>
    </citation>
    <scope>NUCLEOTIDE SEQUENCE [LARGE SCALE GENOMIC DNA]</scope>
    <source>
        <strain evidence="2">ATCC 14091 / BCRC 22168 / CBS 111 / JCM 3599 / NBRC 0793 / NRRL Y-1031 F-60-10</strain>
    </source>
</reference>
<name>K0KIP8_WICCF</name>
<dbReference type="AlphaFoldDB" id="K0KIP8"/>
<gene>
    <name evidence="1" type="ORF">BN7_1591</name>
</gene>